<proteinExistence type="predicted"/>
<feature type="chain" id="PRO_5018028728" description="Extracellular membrane protein CFEM domain-containing protein" evidence="2">
    <location>
        <begin position="21"/>
        <end position="231"/>
    </location>
</feature>
<dbReference type="EMBL" id="ML119839">
    <property type="protein sequence ID" value="RPA72941.1"/>
    <property type="molecule type" value="Genomic_DNA"/>
</dbReference>
<feature type="region of interest" description="Disordered" evidence="1">
    <location>
        <begin position="170"/>
        <end position="207"/>
    </location>
</feature>
<protein>
    <recommendedName>
        <fullName evidence="5">Extracellular membrane protein CFEM domain-containing protein</fullName>
    </recommendedName>
</protein>
<evidence type="ECO:0008006" key="5">
    <source>
        <dbReference type="Google" id="ProtNLM"/>
    </source>
</evidence>
<dbReference type="AlphaFoldDB" id="A0A3N4HLH5"/>
<gene>
    <name evidence="3" type="ORF">BJ508DRAFT_419213</name>
</gene>
<evidence type="ECO:0000313" key="3">
    <source>
        <dbReference type="EMBL" id="RPA72941.1"/>
    </source>
</evidence>
<reference evidence="3 4" key="1">
    <citation type="journal article" date="2018" name="Nat. Ecol. Evol.">
        <title>Pezizomycetes genomes reveal the molecular basis of ectomycorrhizal truffle lifestyle.</title>
        <authorList>
            <person name="Murat C."/>
            <person name="Payen T."/>
            <person name="Noel B."/>
            <person name="Kuo A."/>
            <person name="Morin E."/>
            <person name="Chen J."/>
            <person name="Kohler A."/>
            <person name="Krizsan K."/>
            <person name="Balestrini R."/>
            <person name="Da Silva C."/>
            <person name="Montanini B."/>
            <person name="Hainaut M."/>
            <person name="Levati E."/>
            <person name="Barry K.W."/>
            <person name="Belfiori B."/>
            <person name="Cichocki N."/>
            <person name="Clum A."/>
            <person name="Dockter R.B."/>
            <person name="Fauchery L."/>
            <person name="Guy J."/>
            <person name="Iotti M."/>
            <person name="Le Tacon F."/>
            <person name="Lindquist E.A."/>
            <person name="Lipzen A."/>
            <person name="Malagnac F."/>
            <person name="Mello A."/>
            <person name="Molinier V."/>
            <person name="Miyauchi S."/>
            <person name="Poulain J."/>
            <person name="Riccioni C."/>
            <person name="Rubini A."/>
            <person name="Sitrit Y."/>
            <person name="Splivallo R."/>
            <person name="Traeger S."/>
            <person name="Wang M."/>
            <person name="Zifcakova L."/>
            <person name="Wipf D."/>
            <person name="Zambonelli A."/>
            <person name="Paolocci F."/>
            <person name="Nowrousian M."/>
            <person name="Ottonello S."/>
            <person name="Baldrian P."/>
            <person name="Spatafora J.W."/>
            <person name="Henrissat B."/>
            <person name="Nagy L.G."/>
            <person name="Aury J.M."/>
            <person name="Wincker P."/>
            <person name="Grigoriev I.V."/>
            <person name="Bonfante P."/>
            <person name="Martin F.M."/>
        </authorList>
    </citation>
    <scope>NUCLEOTIDE SEQUENCE [LARGE SCALE GENOMIC DNA]</scope>
    <source>
        <strain evidence="3 4">RN42</strain>
    </source>
</reference>
<accession>A0A3N4HLH5</accession>
<feature type="signal peptide" evidence="2">
    <location>
        <begin position="1"/>
        <end position="20"/>
    </location>
</feature>
<evidence type="ECO:0000256" key="2">
    <source>
        <dbReference type="SAM" id="SignalP"/>
    </source>
</evidence>
<feature type="compositionally biased region" description="Polar residues" evidence="1">
    <location>
        <begin position="170"/>
        <end position="191"/>
    </location>
</feature>
<dbReference type="Proteomes" id="UP000275078">
    <property type="component" value="Unassembled WGS sequence"/>
</dbReference>
<keyword evidence="4" id="KW-1185">Reference proteome</keyword>
<keyword evidence="2" id="KW-0732">Signal</keyword>
<sequence>MKFTLTTSAVLAALVSTTFAQIDKTAEFATAPVVSQLVPGKLGEILDSLFTTVPLCSLPCIGFHINLASQYPGTVTEDLNRMDPNLEVLEKCGAFEKDGLTEEKQACVCKDIYLSPTEVKNWETCLRNYPAFKKHEVCAFTDAQSKAVEDHVAQLRAQCSLINIKNGNNGPVVDNSTVPDTGNSTTPNNGTVKPGVPGSGDDNEQDSGANGFAISGLVLGLGLITGALSMF</sequence>
<name>A0A3N4HLH5_ASCIM</name>
<evidence type="ECO:0000256" key="1">
    <source>
        <dbReference type="SAM" id="MobiDB-lite"/>
    </source>
</evidence>
<organism evidence="3 4">
    <name type="scientific">Ascobolus immersus RN42</name>
    <dbReference type="NCBI Taxonomy" id="1160509"/>
    <lineage>
        <taxon>Eukaryota</taxon>
        <taxon>Fungi</taxon>
        <taxon>Dikarya</taxon>
        <taxon>Ascomycota</taxon>
        <taxon>Pezizomycotina</taxon>
        <taxon>Pezizomycetes</taxon>
        <taxon>Pezizales</taxon>
        <taxon>Ascobolaceae</taxon>
        <taxon>Ascobolus</taxon>
    </lineage>
</organism>
<evidence type="ECO:0000313" key="4">
    <source>
        <dbReference type="Proteomes" id="UP000275078"/>
    </source>
</evidence>